<evidence type="ECO:0000313" key="2">
    <source>
        <dbReference type="EMBL" id="TFL04375.1"/>
    </source>
</evidence>
<accession>A0A5C3QQW6</accession>
<name>A0A5C3QQW6_9AGAR</name>
<sequence length="592" mass="65576">MSPTNSEAVICTVPTLRVLLAYIICKWLQRGQITGTVRRITTWHSPVARQSLQRIPVGESGADGAGSLERWYRRTVLVIWPKWGHFSMLYTGPDGFSKACKDLPWLDNAKKQRDLADYILLTGAQSDARLAAGVVCELANNLKNVNLWEKAIRTCAQVGLGFVIVGNQVKLEAIEQFGFTAVRSSFELMLCGESQNLTRLRLLYVLAGGPCEPVATDKERVAEVHQEARTWAITHKEAALRNVKTPTMAECQALLEAVREKGEAGCTFLHETLLPQRFAPSLSTPGRSSSSSSRSRSTSDEDLRSSDLKTSVITQLLRAALMKTPVVPPEPHSRGGMTSPLERASSTVLEDRSAEVRNLTQLCFDLHSARGLFGVIVDRVLESVDAAVTSAHVRAQMDFNLQRTRPDVAELTTTLHRLLGSARSSESMLVEERRKKYAHDFTAEECAQSVMLPLVAFCAERRSTHPADIPDVAFKKLQKKAVKLYLDWVVRRPELFTRAEMTTLLKATALYADCEVFVSSVVPRLKSLNLSPSAIRMIIQEMAVCKSDLVFPENYAGPTLESIISEFAETYIEGVKLDTPGNIINALDCQRS</sequence>
<dbReference type="EMBL" id="ML178818">
    <property type="protein sequence ID" value="TFL04375.1"/>
    <property type="molecule type" value="Genomic_DNA"/>
</dbReference>
<organism evidence="2 3">
    <name type="scientific">Pterulicium gracile</name>
    <dbReference type="NCBI Taxonomy" id="1884261"/>
    <lineage>
        <taxon>Eukaryota</taxon>
        <taxon>Fungi</taxon>
        <taxon>Dikarya</taxon>
        <taxon>Basidiomycota</taxon>
        <taxon>Agaricomycotina</taxon>
        <taxon>Agaricomycetes</taxon>
        <taxon>Agaricomycetidae</taxon>
        <taxon>Agaricales</taxon>
        <taxon>Pleurotineae</taxon>
        <taxon>Pterulaceae</taxon>
        <taxon>Pterulicium</taxon>
    </lineage>
</organism>
<feature type="compositionally biased region" description="Basic and acidic residues" evidence="1">
    <location>
        <begin position="297"/>
        <end position="306"/>
    </location>
</feature>
<feature type="compositionally biased region" description="Low complexity" evidence="1">
    <location>
        <begin position="280"/>
        <end position="296"/>
    </location>
</feature>
<dbReference type="AlphaFoldDB" id="A0A5C3QQW6"/>
<protein>
    <submittedName>
        <fullName evidence="2">Uncharacterized protein</fullName>
    </submittedName>
</protein>
<gene>
    <name evidence="2" type="ORF">BDV98DRAFT_590190</name>
</gene>
<reference evidence="2 3" key="1">
    <citation type="journal article" date="2019" name="Nat. Ecol. Evol.">
        <title>Megaphylogeny resolves global patterns of mushroom evolution.</title>
        <authorList>
            <person name="Varga T."/>
            <person name="Krizsan K."/>
            <person name="Foldi C."/>
            <person name="Dima B."/>
            <person name="Sanchez-Garcia M."/>
            <person name="Sanchez-Ramirez S."/>
            <person name="Szollosi G.J."/>
            <person name="Szarkandi J.G."/>
            <person name="Papp V."/>
            <person name="Albert L."/>
            <person name="Andreopoulos W."/>
            <person name="Angelini C."/>
            <person name="Antonin V."/>
            <person name="Barry K.W."/>
            <person name="Bougher N.L."/>
            <person name="Buchanan P."/>
            <person name="Buyck B."/>
            <person name="Bense V."/>
            <person name="Catcheside P."/>
            <person name="Chovatia M."/>
            <person name="Cooper J."/>
            <person name="Damon W."/>
            <person name="Desjardin D."/>
            <person name="Finy P."/>
            <person name="Geml J."/>
            <person name="Haridas S."/>
            <person name="Hughes K."/>
            <person name="Justo A."/>
            <person name="Karasinski D."/>
            <person name="Kautmanova I."/>
            <person name="Kiss B."/>
            <person name="Kocsube S."/>
            <person name="Kotiranta H."/>
            <person name="LaButti K.M."/>
            <person name="Lechner B.E."/>
            <person name="Liimatainen K."/>
            <person name="Lipzen A."/>
            <person name="Lukacs Z."/>
            <person name="Mihaltcheva S."/>
            <person name="Morgado L.N."/>
            <person name="Niskanen T."/>
            <person name="Noordeloos M.E."/>
            <person name="Ohm R.A."/>
            <person name="Ortiz-Santana B."/>
            <person name="Ovrebo C."/>
            <person name="Racz N."/>
            <person name="Riley R."/>
            <person name="Savchenko A."/>
            <person name="Shiryaev A."/>
            <person name="Soop K."/>
            <person name="Spirin V."/>
            <person name="Szebenyi C."/>
            <person name="Tomsovsky M."/>
            <person name="Tulloss R.E."/>
            <person name="Uehling J."/>
            <person name="Grigoriev I.V."/>
            <person name="Vagvolgyi C."/>
            <person name="Papp T."/>
            <person name="Martin F.M."/>
            <person name="Miettinen O."/>
            <person name="Hibbett D.S."/>
            <person name="Nagy L.G."/>
        </authorList>
    </citation>
    <scope>NUCLEOTIDE SEQUENCE [LARGE SCALE GENOMIC DNA]</scope>
    <source>
        <strain evidence="2 3">CBS 309.79</strain>
    </source>
</reference>
<feature type="region of interest" description="Disordered" evidence="1">
    <location>
        <begin position="326"/>
        <end position="345"/>
    </location>
</feature>
<feature type="region of interest" description="Disordered" evidence="1">
    <location>
        <begin position="279"/>
        <end position="306"/>
    </location>
</feature>
<evidence type="ECO:0000313" key="3">
    <source>
        <dbReference type="Proteomes" id="UP000305067"/>
    </source>
</evidence>
<keyword evidence="3" id="KW-1185">Reference proteome</keyword>
<evidence type="ECO:0000256" key="1">
    <source>
        <dbReference type="SAM" id="MobiDB-lite"/>
    </source>
</evidence>
<proteinExistence type="predicted"/>
<dbReference type="Proteomes" id="UP000305067">
    <property type="component" value="Unassembled WGS sequence"/>
</dbReference>